<evidence type="ECO:0000313" key="3">
    <source>
        <dbReference type="EMBL" id="AXV08847.1"/>
    </source>
</evidence>
<evidence type="ECO:0000256" key="1">
    <source>
        <dbReference type="ARBA" id="ARBA00022723"/>
    </source>
</evidence>
<reference evidence="3 4" key="1">
    <citation type="submission" date="2018-09" db="EMBL/GenBank/DDBJ databases">
        <title>Complete genome sequence of Euzebya sp. DY32-46 isolated from seawater of Pacific Ocean.</title>
        <authorList>
            <person name="Xu L."/>
            <person name="Wu Y.-H."/>
            <person name="Xu X.-W."/>
        </authorList>
    </citation>
    <scope>NUCLEOTIDE SEQUENCE [LARGE SCALE GENOMIC DNA]</scope>
    <source>
        <strain evidence="3 4">DY32-46</strain>
    </source>
</reference>
<dbReference type="SUPFAM" id="SSF55008">
    <property type="entry name" value="HMA, heavy metal-associated domain"/>
    <property type="match status" value="1"/>
</dbReference>
<dbReference type="AlphaFoldDB" id="A0A346Y300"/>
<keyword evidence="4" id="KW-1185">Reference proteome</keyword>
<dbReference type="GO" id="GO:0005507">
    <property type="term" value="F:copper ion binding"/>
    <property type="evidence" value="ECO:0007669"/>
    <property type="project" value="InterPro"/>
</dbReference>
<dbReference type="EMBL" id="CP031165">
    <property type="protein sequence ID" value="AXV08847.1"/>
    <property type="molecule type" value="Genomic_DNA"/>
</dbReference>
<gene>
    <name evidence="3" type="ORF">DVS28_a4180</name>
</gene>
<dbReference type="RefSeq" id="WP_114593131.1">
    <property type="nucleotide sequence ID" value="NZ_CAXIBR010000047.1"/>
</dbReference>
<dbReference type="InterPro" id="IPR006121">
    <property type="entry name" value="HMA_dom"/>
</dbReference>
<evidence type="ECO:0000259" key="2">
    <source>
        <dbReference type="PROSITE" id="PS50846"/>
    </source>
</evidence>
<keyword evidence="1" id="KW-0479">Metal-binding</keyword>
<dbReference type="PROSITE" id="PS50846">
    <property type="entry name" value="HMA_2"/>
    <property type="match status" value="1"/>
</dbReference>
<dbReference type="InterPro" id="IPR017969">
    <property type="entry name" value="Heavy-metal-associated_CS"/>
</dbReference>
<organism evidence="3 4">
    <name type="scientific">Euzebya pacifica</name>
    <dbReference type="NCBI Taxonomy" id="1608957"/>
    <lineage>
        <taxon>Bacteria</taxon>
        <taxon>Bacillati</taxon>
        <taxon>Actinomycetota</taxon>
        <taxon>Nitriliruptoria</taxon>
        <taxon>Euzebyales</taxon>
    </lineage>
</organism>
<dbReference type="Proteomes" id="UP000264006">
    <property type="component" value="Chromosome"/>
</dbReference>
<dbReference type="CDD" id="cd00371">
    <property type="entry name" value="HMA"/>
    <property type="match status" value="1"/>
</dbReference>
<dbReference type="InterPro" id="IPR036163">
    <property type="entry name" value="HMA_dom_sf"/>
</dbReference>
<dbReference type="PROSITE" id="PS01047">
    <property type="entry name" value="HMA_1"/>
    <property type="match status" value="1"/>
</dbReference>
<dbReference type="OrthoDB" id="9813965at2"/>
<dbReference type="Pfam" id="PF00403">
    <property type="entry name" value="HMA"/>
    <property type="match status" value="1"/>
</dbReference>
<dbReference type="KEGG" id="euz:DVS28_a4180"/>
<feature type="domain" description="HMA" evidence="2">
    <location>
        <begin position="6"/>
        <end position="71"/>
    </location>
</feature>
<evidence type="ECO:0000313" key="4">
    <source>
        <dbReference type="Proteomes" id="UP000264006"/>
    </source>
</evidence>
<name>A0A346Y300_9ACTN</name>
<dbReference type="GO" id="GO:0006825">
    <property type="term" value="P:copper ion transport"/>
    <property type="evidence" value="ECO:0007669"/>
    <property type="project" value="InterPro"/>
</dbReference>
<dbReference type="InterPro" id="IPR000428">
    <property type="entry name" value="Cu-bd"/>
</dbReference>
<dbReference type="PRINTS" id="PR00944">
    <property type="entry name" value="CUEXPORT"/>
</dbReference>
<proteinExistence type="predicted"/>
<protein>
    <submittedName>
        <fullName evidence="3">Copper chaperone</fullName>
    </submittedName>
</protein>
<dbReference type="Gene3D" id="3.30.70.100">
    <property type="match status" value="1"/>
</dbReference>
<sequence length="72" mass="7401">MTSQPTSTTVTIDGMTCGHCAATIRDAVSPLAGVTNVDVSVRSRAMTVRTDGPADLEAITTAVRDAGYEVTS</sequence>
<accession>A0A346Y300</accession>